<dbReference type="AlphaFoldDB" id="A0A2W5X812"/>
<dbReference type="RefSeq" id="WP_304273137.1">
    <property type="nucleotide sequence ID" value="NZ_QFQZ01000002.1"/>
</dbReference>
<proteinExistence type="predicted"/>
<reference evidence="1 2" key="1">
    <citation type="submission" date="2017-08" db="EMBL/GenBank/DDBJ databases">
        <title>Infants hospitalized years apart are colonized by the same room-sourced microbial strains.</title>
        <authorList>
            <person name="Brooks B."/>
            <person name="Olm M.R."/>
            <person name="Firek B.A."/>
            <person name="Baker R."/>
            <person name="Thomas B.C."/>
            <person name="Morowitz M.J."/>
            <person name="Banfield J.F."/>
        </authorList>
    </citation>
    <scope>NUCLEOTIDE SEQUENCE [LARGE SCALE GENOMIC DNA]</scope>
    <source>
        <strain evidence="1">S2_003_000_R2_4</strain>
    </source>
</reference>
<evidence type="ECO:0000313" key="2">
    <source>
        <dbReference type="Proteomes" id="UP000249393"/>
    </source>
</evidence>
<dbReference type="Pfam" id="PF06891">
    <property type="entry name" value="P2_Phage_GpR"/>
    <property type="match status" value="1"/>
</dbReference>
<sequence>MKKADLLEAYLAKAIPGLKDKGENLFVFLDEGHLKPINGALSHLKIAIVSVVITELPKSQLLALDMALLTWCARNEPGLLRSPQAEKGFPFNIEMLDRNTCDVAFKIELSQLISIIEQPGGKIQVLERDEPDPDPGWEHLGGFKTDAHLRQLYLGEDLIAELPSP</sequence>
<name>A0A2W5X812_9CAUL</name>
<accession>A0A2W5X812</accession>
<protein>
    <recommendedName>
        <fullName evidence="3">Phage tail protein</fullName>
    </recommendedName>
</protein>
<dbReference type="Proteomes" id="UP000249393">
    <property type="component" value="Unassembled WGS sequence"/>
</dbReference>
<evidence type="ECO:0000313" key="1">
    <source>
        <dbReference type="EMBL" id="PZR37174.1"/>
    </source>
</evidence>
<organism evidence="1 2">
    <name type="scientific">Caulobacter segnis</name>
    <dbReference type="NCBI Taxonomy" id="88688"/>
    <lineage>
        <taxon>Bacteria</taxon>
        <taxon>Pseudomonadati</taxon>
        <taxon>Pseudomonadota</taxon>
        <taxon>Alphaproteobacteria</taxon>
        <taxon>Caulobacterales</taxon>
        <taxon>Caulobacteraceae</taxon>
        <taxon>Caulobacter</taxon>
    </lineage>
</organism>
<dbReference type="EMBL" id="QFQZ01000002">
    <property type="protein sequence ID" value="PZR37174.1"/>
    <property type="molecule type" value="Genomic_DNA"/>
</dbReference>
<dbReference type="InterPro" id="IPR009678">
    <property type="entry name" value="Phage_tail_completion_R"/>
</dbReference>
<comment type="caution">
    <text evidence="1">The sequence shown here is derived from an EMBL/GenBank/DDBJ whole genome shotgun (WGS) entry which is preliminary data.</text>
</comment>
<gene>
    <name evidence="1" type="ORF">DI526_01270</name>
</gene>
<evidence type="ECO:0008006" key="3">
    <source>
        <dbReference type="Google" id="ProtNLM"/>
    </source>
</evidence>